<organism evidence="1 2">
    <name type="scientific">Amphibiibacter pelophylacis</name>
    <dbReference type="NCBI Taxonomy" id="1799477"/>
    <lineage>
        <taxon>Bacteria</taxon>
        <taxon>Pseudomonadati</taxon>
        <taxon>Pseudomonadota</taxon>
        <taxon>Betaproteobacteria</taxon>
        <taxon>Burkholderiales</taxon>
        <taxon>Sphaerotilaceae</taxon>
        <taxon>Amphibiibacter</taxon>
    </lineage>
</organism>
<evidence type="ECO:0000313" key="2">
    <source>
        <dbReference type="Proteomes" id="UP001364695"/>
    </source>
</evidence>
<reference evidence="1" key="1">
    <citation type="submission" date="2023-10" db="EMBL/GenBank/DDBJ databases">
        <title>Amphibacter perezi, gen. nov., sp. nov. a novel taxa of the family Comamonadaceae, class Betaproteobacteria isolated from the skin microbiota of Pelophylax perezi from different populations.</title>
        <authorList>
            <person name="Costa S."/>
            <person name="Proenca D.N."/>
            <person name="Lopes I."/>
            <person name="Morais P.V."/>
        </authorList>
    </citation>
    <scope>NUCLEOTIDE SEQUENCE</scope>
    <source>
        <strain evidence="1">SL12-8</strain>
    </source>
</reference>
<sequence length="330" mass="35578">MPDPALPCPSPSPADWLSHLQADRRLAARTLALYTQALDKLVALARAENTAAQDCSATQLRRWLAQANGEGLGPRSLALMLSAWRGWFGWLAQQGHLRVNPCTGLRPPKAARPLPKALAVDQAVLLADTAQQATHEAQASGSAFMRQRDAVIVELLYGCGLRVGELVGLDLRPSGSAHAQTGWIDLAQRDVHVLGKGGKRRSLPLGQAAVQALQAWLPLRAAQALAGETGEPGQSAPLLITRQGERLSASHVRNRLRALSLQAGTGHVHPHMLRHSYASHLLQSSGDLRGVQELLGHASIATTQVYTRLDFQHLAKIYDKAHPRARTKSS</sequence>
<gene>
    <name evidence="1" type="ORF">RV045_07855</name>
</gene>
<comment type="caution">
    <text evidence="1">The sequence shown here is derived from an EMBL/GenBank/DDBJ whole genome shotgun (WGS) entry which is preliminary data.</text>
</comment>
<accession>A0ACC6P2C8</accession>
<keyword evidence="2" id="KW-1185">Reference proteome</keyword>
<dbReference type="Proteomes" id="UP001364695">
    <property type="component" value="Unassembled WGS sequence"/>
</dbReference>
<proteinExistence type="predicted"/>
<protein>
    <submittedName>
        <fullName evidence="1">Tyrosine-type recombinase/integrase</fullName>
    </submittedName>
</protein>
<name>A0ACC6P2C8_9BURK</name>
<dbReference type="EMBL" id="JAWDIE010000010">
    <property type="protein sequence ID" value="MEJ7138344.1"/>
    <property type="molecule type" value="Genomic_DNA"/>
</dbReference>
<evidence type="ECO:0000313" key="1">
    <source>
        <dbReference type="EMBL" id="MEJ7138344.1"/>
    </source>
</evidence>